<keyword evidence="2" id="KW-0812">Transmembrane</keyword>
<evidence type="ECO:0000313" key="5">
    <source>
        <dbReference type="Proteomes" id="UP001344906"/>
    </source>
</evidence>
<evidence type="ECO:0000313" key="4">
    <source>
        <dbReference type="EMBL" id="GLV61041.1"/>
    </source>
</evidence>
<reference evidence="4 5" key="1">
    <citation type="submission" date="2023-02" db="EMBL/GenBank/DDBJ databases">
        <title>Dictyobacter halimunensis sp. nov., a new member of the class Ktedonobacteria from forest soil in a geothermal area.</title>
        <authorList>
            <person name="Rachmania M.K."/>
            <person name="Ningsih F."/>
            <person name="Sakai Y."/>
            <person name="Yabe S."/>
            <person name="Yokota A."/>
            <person name="Sjamsuridzal W."/>
        </authorList>
    </citation>
    <scope>NUCLEOTIDE SEQUENCE [LARGE SCALE GENOMIC DNA]</scope>
    <source>
        <strain evidence="4 5">S3.2.2.5</strain>
    </source>
</reference>
<feature type="transmembrane region" description="Helical" evidence="2">
    <location>
        <begin position="12"/>
        <end position="34"/>
    </location>
</feature>
<evidence type="ECO:0000256" key="2">
    <source>
        <dbReference type="SAM" id="Phobius"/>
    </source>
</evidence>
<keyword evidence="2" id="KW-0472">Membrane</keyword>
<evidence type="ECO:0000259" key="3">
    <source>
        <dbReference type="Pfam" id="PF00892"/>
    </source>
</evidence>
<keyword evidence="5" id="KW-1185">Reference proteome</keyword>
<accession>A0ABQ6G3E6</accession>
<comment type="similarity">
    <text evidence="1">Belongs to the EamA transporter family.</text>
</comment>
<keyword evidence="2" id="KW-1133">Transmembrane helix</keyword>
<organism evidence="4 5">
    <name type="scientific">Dictyobacter halimunensis</name>
    <dbReference type="NCBI Taxonomy" id="3026934"/>
    <lineage>
        <taxon>Bacteria</taxon>
        <taxon>Bacillati</taxon>
        <taxon>Chloroflexota</taxon>
        <taxon>Ktedonobacteria</taxon>
        <taxon>Ktedonobacterales</taxon>
        <taxon>Dictyobacteraceae</taxon>
        <taxon>Dictyobacter</taxon>
    </lineage>
</organism>
<gene>
    <name evidence="4" type="ORF">KDH_78580</name>
</gene>
<comment type="caution">
    <text evidence="4">The sequence shown here is derived from an EMBL/GenBank/DDBJ whole genome shotgun (WGS) entry which is preliminary data.</text>
</comment>
<dbReference type="Proteomes" id="UP001344906">
    <property type="component" value="Unassembled WGS sequence"/>
</dbReference>
<name>A0ABQ6G3E6_9CHLR</name>
<dbReference type="EMBL" id="BSRI01000002">
    <property type="protein sequence ID" value="GLV61041.1"/>
    <property type="molecule type" value="Genomic_DNA"/>
</dbReference>
<proteinExistence type="inferred from homology"/>
<dbReference type="SUPFAM" id="SSF103481">
    <property type="entry name" value="Multidrug resistance efflux transporter EmrE"/>
    <property type="match status" value="1"/>
</dbReference>
<feature type="transmembrane region" description="Helical" evidence="2">
    <location>
        <begin position="83"/>
        <end position="102"/>
    </location>
</feature>
<evidence type="ECO:0000256" key="1">
    <source>
        <dbReference type="ARBA" id="ARBA00007362"/>
    </source>
</evidence>
<feature type="transmembrane region" description="Helical" evidence="2">
    <location>
        <begin position="133"/>
        <end position="152"/>
    </location>
</feature>
<feature type="domain" description="EamA" evidence="3">
    <location>
        <begin position="18"/>
        <end position="150"/>
    </location>
</feature>
<dbReference type="InterPro" id="IPR037185">
    <property type="entry name" value="EmrE-like"/>
</dbReference>
<dbReference type="Gene3D" id="1.10.3730.20">
    <property type="match status" value="1"/>
</dbReference>
<dbReference type="InterPro" id="IPR000620">
    <property type="entry name" value="EamA_dom"/>
</dbReference>
<sequence length="154" mass="16620">MGNPRRLVMRGEGTSLVVGYALLTGVFIAAYTLWDKVAVSTFLVAPLLLCETECMLMSVTLLPAAARNWSMVKETWRVHRLEVLGVAIFSPLAYLLVLFVLTSHPVSQVAPLRESSVLIGTLLGTRLLAEKRGWSRLGSAALILAGITLLAVGT</sequence>
<protein>
    <recommendedName>
        <fullName evidence="3">EamA domain-containing protein</fullName>
    </recommendedName>
</protein>
<feature type="transmembrane region" description="Helical" evidence="2">
    <location>
        <begin position="40"/>
        <end position="62"/>
    </location>
</feature>
<dbReference type="Pfam" id="PF00892">
    <property type="entry name" value="EamA"/>
    <property type="match status" value="1"/>
</dbReference>